<keyword evidence="4" id="KW-0949">S-adenosyl-L-methionine</keyword>
<dbReference type="GO" id="GO:0003677">
    <property type="term" value="F:DNA binding"/>
    <property type="evidence" value="ECO:0007669"/>
    <property type="project" value="UniProtKB-KW"/>
</dbReference>
<evidence type="ECO:0000313" key="11">
    <source>
        <dbReference type="Proteomes" id="UP000518681"/>
    </source>
</evidence>
<dbReference type="RefSeq" id="WP_183798901.1">
    <property type="nucleotide sequence ID" value="NZ_JACIII010000008.1"/>
</dbReference>
<evidence type="ECO:0000256" key="3">
    <source>
        <dbReference type="ARBA" id="ARBA00022679"/>
    </source>
</evidence>
<dbReference type="GO" id="GO:0032259">
    <property type="term" value="P:methylation"/>
    <property type="evidence" value="ECO:0007669"/>
    <property type="project" value="UniProtKB-KW"/>
</dbReference>
<evidence type="ECO:0000259" key="9">
    <source>
        <dbReference type="Pfam" id="PF01555"/>
    </source>
</evidence>
<dbReference type="PROSITE" id="PS00093">
    <property type="entry name" value="N4_MTASE"/>
    <property type="match status" value="1"/>
</dbReference>
<dbReference type="InterPro" id="IPR001091">
    <property type="entry name" value="RM_Methyltransferase"/>
</dbReference>
<keyword evidence="2 10" id="KW-0489">Methyltransferase</keyword>
<comment type="similarity">
    <text evidence="1">Belongs to the N(4)/N(6)-methyltransferase family. N(4) subfamily.</text>
</comment>
<evidence type="ECO:0000256" key="8">
    <source>
        <dbReference type="RuleBase" id="RU362026"/>
    </source>
</evidence>
<dbReference type="Pfam" id="PF01555">
    <property type="entry name" value="N6_N4_Mtase"/>
    <property type="match status" value="1"/>
</dbReference>
<dbReference type="InterPro" id="IPR002941">
    <property type="entry name" value="DNA_methylase_N4/N6"/>
</dbReference>
<reference evidence="10 11" key="1">
    <citation type="submission" date="2020-08" db="EMBL/GenBank/DDBJ databases">
        <title>Genomic Encyclopedia of Type Strains, Phase IV (KMG-V): Genome sequencing to study the core and pangenomes of soil and plant-associated prokaryotes.</title>
        <authorList>
            <person name="Whitman W."/>
        </authorList>
    </citation>
    <scope>NUCLEOTIDE SEQUENCE [LARGE SCALE GENOMIC DNA]</scope>
    <source>
        <strain evidence="10 11">SEMIA 4013</strain>
    </source>
</reference>
<gene>
    <name evidence="10" type="ORF">GGD69_004763</name>
</gene>
<dbReference type="GO" id="GO:0009307">
    <property type="term" value="P:DNA restriction-modification system"/>
    <property type="evidence" value="ECO:0007669"/>
    <property type="project" value="UniProtKB-KW"/>
</dbReference>
<comment type="caution">
    <text evidence="10">The sequence shown here is derived from an EMBL/GenBank/DDBJ whole genome shotgun (WGS) entry which is preliminary data.</text>
</comment>
<dbReference type="EMBL" id="JACIIK010000008">
    <property type="protein sequence ID" value="MBB6203876.1"/>
    <property type="molecule type" value="Genomic_DNA"/>
</dbReference>
<dbReference type="SUPFAM" id="SSF53335">
    <property type="entry name" value="S-adenosyl-L-methionine-dependent methyltransferases"/>
    <property type="match status" value="1"/>
</dbReference>
<evidence type="ECO:0000256" key="4">
    <source>
        <dbReference type="ARBA" id="ARBA00022691"/>
    </source>
</evidence>
<dbReference type="PRINTS" id="PR00508">
    <property type="entry name" value="S21N4MTFRASE"/>
</dbReference>
<dbReference type="EC" id="2.1.1.-" evidence="8"/>
<dbReference type="GO" id="GO:0008170">
    <property type="term" value="F:N-methyltransferase activity"/>
    <property type="evidence" value="ECO:0007669"/>
    <property type="project" value="InterPro"/>
</dbReference>
<proteinExistence type="inferred from homology"/>
<comment type="catalytic activity">
    <reaction evidence="7">
        <text>a 2'-deoxycytidine in DNA + S-adenosyl-L-methionine = an N(4)-methyl-2'-deoxycytidine in DNA + S-adenosyl-L-homocysteine + H(+)</text>
        <dbReference type="Rhea" id="RHEA:16857"/>
        <dbReference type="Rhea" id="RHEA-COMP:11369"/>
        <dbReference type="Rhea" id="RHEA-COMP:13674"/>
        <dbReference type="ChEBI" id="CHEBI:15378"/>
        <dbReference type="ChEBI" id="CHEBI:57856"/>
        <dbReference type="ChEBI" id="CHEBI:59789"/>
        <dbReference type="ChEBI" id="CHEBI:85452"/>
        <dbReference type="ChEBI" id="CHEBI:137933"/>
        <dbReference type="EC" id="2.1.1.113"/>
    </reaction>
</comment>
<dbReference type="Proteomes" id="UP000518681">
    <property type="component" value="Unassembled WGS sequence"/>
</dbReference>
<dbReference type="Gene3D" id="3.40.50.150">
    <property type="entry name" value="Vaccinia Virus protein VP39"/>
    <property type="match status" value="1"/>
</dbReference>
<keyword evidence="6" id="KW-0238">DNA-binding</keyword>
<dbReference type="AlphaFoldDB" id="A0AAW3V069"/>
<organism evidence="10 11">
    <name type="scientific">Paraburkholderia fungorum</name>
    <dbReference type="NCBI Taxonomy" id="134537"/>
    <lineage>
        <taxon>Bacteria</taxon>
        <taxon>Pseudomonadati</taxon>
        <taxon>Pseudomonadota</taxon>
        <taxon>Betaproteobacteria</taxon>
        <taxon>Burkholderiales</taxon>
        <taxon>Burkholderiaceae</taxon>
        <taxon>Paraburkholderia</taxon>
    </lineage>
</organism>
<sequence>MTAKDTQIDTQITQNAAISELAATEGEAEVSLRLPRTANCAYRTHGGAYYVGDSKKVLRSKPFKRLEGKVQLILTSPPYPLNEKKSYGNLTGEEYLNWVESLATVFSDLLSDDGSIVMELGNSWEPNRPVQSLLALEALLAFTKAQGAGLRLIQQFVCYNPSRLPSPASWVTVRPLRAVDSFTHVWWLAKTDYPKADNRKVLRPYSDAMKRLLKRGSYNSGTRPSEHHISDKSFLNDRGGSIPHNFFELEPMQPDRPVRLPNSFSLSNTASTDFFHRACREREIVPHPARMPAGLASFFIEYLTDRGDLVLDPFGGSNTTGYAAALSSRRWVAIDAQKDYVEQSKLRFLDPLLTETAP</sequence>
<evidence type="ECO:0000256" key="5">
    <source>
        <dbReference type="ARBA" id="ARBA00022747"/>
    </source>
</evidence>
<feature type="domain" description="DNA methylase N-4/N-6" evidence="9">
    <location>
        <begin position="70"/>
        <end position="345"/>
    </location>
</feature>
<evidence type="ECO:0000313" key="10">
    <source>
        <dbReference type="EMBL" id="MBB6203876.1"/>
    </source>
</evidence>
<evidence type="ECO:0000256" key="7">
    <source>
        <dbReference type="ARBA" id="ARBA00049120"/>
    </source>
</evidence>
<keyword evidence="3 10" id="KW-0808">Transferase</keyword>
<dbReference type="InterPro" id="IPR017985">
    <property type="entry name" value="MeTrfase_CN4_CS"/>
</dbReference>
<evidence type="ECO:0000256" key="2">
    <source>
        <dbReference type="ARBA" id="ARBA00022603"/>
    </source>
</evidence>
<name>A0AAW3V069_9BURK</name>
<protein>
    <recommendedName>
        <fullName evidence="8">Methyltransferase</fullName>
        <ecNumber evidence="8">2.1.1.-</ecNumber>
    </recommendedName>
</protein>
<evidence type="ECO:0000256" key="6">
    <source>
        <dbReference type="ARBA" id="ARBA00023125"/>
    </source>
</evidence>
<accession>A0AAW3V069</accession>
<keyword evidence="5" id="KW-0680">Restriction system</keyword>
<dbReference type="InterPro" id="IPR029063">
    <property type="entry name" value="SAM-dependent_MTases_sf"/>
</dbReference>
<evidence type="ECO:0000256" key="1">
    <source>
        <dbReference type="ARBA" id="ARBA00010203"/>
    </source>
</evidence>
<dbReference type="GO" id="GO:0015667">
    <property type="term" value="F:site-specific DNA-methyltransferase (cytosine-N4-specific) activity"/>
    <property type="evidence" value="ECO:0007669"/>
    <property type="project" value="UniProtKB-EC"/>
</dbReference>